<sequence length="420" mass="45177">MLGVWQRASSLPLAARVALIYAASRVWGWAIFSAVGLHQTYSPWKGAAMTYSEFVMIWDADWYATIADTGYPSQLPLTDTGQVAQNEWAFYPLYPLVAGALTRVTGLSYQVVAPTLSLLAGFGAAWFIFRLFESSLAARASNAAPATASAAQNTVSNIQTTALWGLAAVSFCAVAPILQTGYAEAFGLLFLSWALYLLVQGRYGLLLIPALAAALSRPVGVPLGATVGIWWAVTVVRRARAEGIGRALSTTIGQLAGALAVCAFAFIHPVHAWLATGRIDAYTATETAWRTGGEHVSPFLPWLTQSQNYLGQVVGPAVLVLLLAAYLLALTAPLTRAVLHPALLTWCAAYALYMLAFFNPQSSTFRLLLPLFPLLLPVVALSASQAYRWLLLGLGATTQFGWVGWLWHWKQLPGGGDYPP</sequence>
<evidence type="ECO:0008006" key="4">
    <source>
        <dbReference type="Google" id="ProtNLM"/>
    </source>
</evidence>
<keyword evidence="1" id="KW-0472">Membrane</keyword>
<dbReference type="AlphaFoldDB" id="A0A1Y1RLI8"/>
<feature type="transmembrane region" description="Helical" evidence="1">
    <location>
        <begin position="389"/>
        <end position="409"/>
    </location>
</feature>
<organism evidence="2 3">
    <name type="scientific">Rothia nasimurium</name>
    <dbReference type="NCBI Taxonomy" id="85336"/>
    <lineage>
        <taxon>Bacteria</taxon>
        <taxon>Bacillati</taxon>
        <taxon>Actinomycetota</taxon>
        <taxon>Actinomycetes</taxon>
        <taxon>Micrococcales</taxon>
        <taxon>Micrococcaceae</taxon>
        <taxon>Rothia</taxon>
    </lineage>
</organism>
<feature type="transmembrane region" description="Helical" evidence="1">
    <location>
        <begin position="337"/>
        <end position="358"/>
    </location>
</feature>
<accession>A0A1Y1RLI8</accession>
<keyword evidence="1" id="KW-1133">Transmembrane helix</keyword>
<evidence type="ECO:0000256" key="1">
    <source>
        <dbReference type="SAM" id="Phobius"/>
    </source>
</evidence>
<feature type="transmembrane region" description="Helical" evidence="1">
    <location>
        <begin position="161"/>
        <end position="178"/>
    </location>
</feature>
<reference evidence="2 3" key="1">
    <citation type="submission" date="2016-05" db="EMBL/GenBank/DDBJ databases">
        <title>Draft genome sequence of a porcine commensal Rothia nasimurium.</title>
        <authorList>
            <person name="Gaiser R.A."/>
            <person name="Van Baarlen P."/>
            <person name="Wells J.M."/>
        </authorList>
    </citation>
    <scope>NUCLEOTIDE SEQUENCE [LARGE SCALE GENOMIC DNA]</scope>
    <source>
        <strain evidence="2 3">PT-32</strain>
    </source>
</reference>
<feature type="transmembrane region" description="Helical" evidence="1">
    <location>
        <begin position="219"/>
        <end position="236"/>
    </location>
</feature>
<feature type="transmembrane region" description="Helical" evidence="1">
    <location>
        <begin position="364"/>
        <end position="382"/>
    </location>
</feature>
<feature type="transmembrane region" description="Helical" evidence="1">
    <location>
        <begin position="248"/>
        <end position="267"/>
    </location>
</feature>
<dbReference type="EMBL" id="LXWF01000045">
    <property type="protein sequence ID" value="ORC15214.1"/>
    <property type="molecule type" value="Genomic_DNA"/>
</dbReference>
<dbReference type="Proteomes" id="UP000192359">
    <property type="component" value="Unassembled WGS sequence"/>
</dbReference>
<feature type="transmembrane region" description="Helical" evidence="1">
    <location>
        <begin position="309"/>
        <end position="330"/>
    </location>
</feature>
<proteinExistence type="predicted"/>
<feature type="transmembrane region" description="Helical" evidence="1">
    <location>
        <begin position="111"/>
        <end position="129"/>
    </location>
</feature>
<keyword evidence="1" id="KW-0812">Transmembrane</keyword>
<comment type="caution">
    <text evidence="2">The sequence shown here is derived from an EMBL/GenBank/DDBJ whole genome shotgun (WGS) entry which is preliminary data.</text>
</comment>
<dbReference type="OrthoDB" id="151635at2"/>
<name>A0A1Y1RLI8_9MICC</name>
<gene>
    <name evidence="2" type="ORF">A7979_08280</name>
</gene>
<protein>
    <recommendedName>
        <fullName evidence="4">Glycosyltransferase RgtA/B/C/D-like domain-containing protein</fullName>
    </recommendedName>
</protein>
<evidence type="ECO:0000313" key="2">
    <source>
        <dbReference type="EMBL" id="ORC15214.1"/>
    </source>
</evidence>
<keyword evidence="3" id="KW-1185">Reference proteome</keyword>
<evidence type="ECO:0000313" key="3">
    <source>
        <dbReference type="Proteomes" id="UP000192359"/>
    </source>
</evidence>